<accession>A0ABD1GTS2</accession>
<sequence length="87" mass="10732">MCSKVLLFSMKPRRTRVRILRLSTRLSSMRRRWDEKGGDEMELKNLRLYMENINIHKENEKLRKKACLLEQERLALLSEFQRRFSRY</sequence>
<protein>
    <submittedName>
        <fullName evidence="1">Uncharacterized protein</fullName>
    </submittedName>
</protein>
<organism evidence="1 2">
    <name type="scientific">Salvia divinorum</name>
    <name type="common">Maria pastora</name>
    <name type="synonym">Diviner's sage</name>
    <dbReference type="NCBI Taxonomy" id="28513"/>
    <lineage>
        <taxon>Eukaryota</taxon>
        <taxon>Viridiplantae</taxon>
        <taxon>Streptophyta</taxon>
        <taxon>Embryophyta</taxon>
        <taxon>Tracheophyta</taxon>
        <taxon>Spermatophyta</taxon>
        <taxon>Magnoliopsida</taxon>
        <taxon>eudicotyledons</taxon>
        <taxon>Gunneridae</taxon>
        <taxon>Pentapetalae</taxon>
        <taxon>asterids</taxon>
        <taxon>lamiids</taxon>
        <taxon>Lamiales</taxon>
        <taxon>Lamiaceae</taxon>
        <taxon>Nepetoideae</taxon>
        <taxon>Mentheae</taxon>
        <taxon>Salviinae</taxon>
        <taxon>Salvia</taxon>
        <taxon>Salvia subgen. Calosphace</taxon>
    </lineage>
</organism>
<dbReference type="Proteomes" id="UP001567538">
    <property type="component" value="Unassembled WGS sequence"/>
</dbReference>
<dbReference type="InterPro" id="IPR039312">
    <property type="entry name" value="ZPR"/>
</dbReference>
<proteinExistence type="predicted"/>
<dbReference type="EMBL" id="JBEAFC010000007">
    <property type="protein sequence ID" value="KAL1547531.1"/>
    <property type="molecule type" value="Genomic_DNA"/>
</dbReference>
<evidence type="ECO:0000313" key="2">
    <source>
        <dbReference type="Proteomes" id="UP001567538"/>
    </source>
</evidence>
<gene>
    <name evidence="1" type="ORF">AAHA92_15875</name>
</gene>
<reference evidence="1 2" key="1">
    <citation type="submission" date="2024-06" db="EMBL/GenBank/DDBJ databases">
        <title>A chromosome level genome sequence of Diviner's sage (Salvia divinorum).</title>
        <authorList>
            <person name="Ford S.A."/>
            <person name="Ro D.-K."/>
            <person name="Ness R.W."/>
            <person name="Phillips M.A."/>
        </authorList>
    </citation>
    <scope>NUCLEOTIDE SEQUENCE [LARGE SCALE GENOMIC DNA]</scope>
    <source>
        <strain evidence="1">SAF-2024a</strain>
        <tissue evidence="1">Leaf</tissue>
    </source>
</reference>
<dbReference type="PANTHER" id="PTHR33601:SF21">
    <property type="entry name" value="PROTEIN LITTLE ZIPPER 1-LIKE"/>
    <property type="match status" value="1"/>
</dbReference>
<keyword evidence="2" id="KW-1185">Reference proteome</keyword>
<evidence type="ECO:0000313" key="1">
    <source>
        <dbReference type="EMBL" id="KAL1547531.1"/>
    </source>
</evidence>
<dbReference type="PANTHER" id="PTHR33601">
    <property type="entry name" value="PROTEIN LITTLE ZIPPER 4"/>
    <property type="match status" value="1"/>
</dbReference>
<name>A0ABD1GTS2_SALDI</name>
<dbReference type="AlphaFoldDB" id="A0ABD1GTS2"/>
<comment type="caution">
    <text evidence="1">The sequence shown here is derived from an EMBL/GenBank/DDBJ whole genome shotgun (WGS) entry which is preliminary data.</text>
</comment>